<dbReference type="AlphaFoldDB" id="A0A1T4YJR9"/>
<reference evidence="2" key="1">
    <citation type="submission" date="2017-02" db="EMBL/GenBank/DDBJ databases">
        <authorList>
            <person name="Varghese N."/>
            <person name="Submissions S."/>
        </authorList>
    </citation>
    <scope>NUCLEOTIDE SEQUENCE [LARGE SCALE GENOMIC DNA]</scope>
    <source>
        <strain evidence="2">ATCC 700200</strain>
    </source>
</reference>
<name>A0A1T4YJR9_9BACT</name>
<evidence type="ECO:0000313" key="1">
    <source>
        <dbReference type="EMBL" id="SKB02097.1"/>
    </source>
</evidence>
<sequence>MADAITVSTDEWRIEFPSDWQHKSSRQGSDYFETTDGSNGSVALSPYQRGLVFTISTD</sequence>
<dbReference type="RefSeq" id="WP_176159498.1">
    <property type="nucleotide sequence ID" value="NZ_FUYE01000013.1"/>
</dbReference>
<dbReference type="EMBL" id="FUYE01000013">
    <property type="protein sequence ID" value="SKB02097.1"/>
    <property type="molecule type" value="Genomic_DNA"/>
</dbReference>
<gene>
    <name evidence="1" type="ORF">SAMN02745166_03541</name>
</gene>
<proteinExistence type="predicted"/>
<accession>A0A1T4YJR9</accession>
<dbReference type="Proteomes" id="UP000190774">
    <property type="component" value="Unassembled WGS sequence"/>
</dbReference>
<protein>
    <submittedName>
        <fullName evidence="1">Uncharacterized protein</fullName>
    </submittedName>
</protein>
<organism evidence="1 2">
    <name type="scientific">Prosthecobacter debontii</name>
    <dbReference type="NCBI Taxonomy" id="48467"/>
    <lineage>
        <taxon>Bacteria</taxon>
        <taxon>Pseudomonadati</taxon>
        <taxon>Verrucomicrobiota</taxon>
        <taxon>Verrucomicrobiia</taxon>
        <taxon>Verrucomicrobiales</taxon>
        <taxon>Verrucomicrobiaceae</taxon>
        <taxon>Prosthecobacter</taxon>
    </lineage>
</organism>
<evidence type="ECO:0000313" key="2">
    <source>
        <dbReference type="Proteomes" id="UP000190774"/>
    </source>
</evidence>
<keyword evidence="2" id="KW-1185">Reference proteome</keyword>